<evidence type="ECO:0000259" key="2">
    <source>
        <dbReference type="PROSITE" id="PS51011"/>
    </source>
</evidence>
<evidence type="ECO:0000313" key="3">
    <source>
        <dbReference type="EMBL" id="PON84550.1"/>
    </source>
</evidence>
<dbReference type="Pfam" id="PF01388">
    <property type="entry name" value="ARID"/>
    <property type="match status" value="1"/>
</dbReference>
<dbReference type="SUPFAM" id="SSF46774">
    <property type="entry name" value="ARID-like"/>
    <property type="match status" value="1"/>
</dbReference>
<sequence length="617" mass="69742">MAGWSILTNGSGSDSAENTGAHQGNGVLSGGGDSVEEEGGVTVDNGSDSDGHNVKVRRLFDKVLSVFLKAMGEKGVFRPIPAVVDYRKPVDLFKLFWVVREKGGYDSVSKKRLWALVAKESGLGVGASTAGVKLVYLKYLSELEQWLREKRFKDQTSGNGNFRLLSLELESEFRDLFSDRFDWEGKNGGLVQLECDKNGGGTGDYVRKLGLTNKKDLGLRKCKSDNGENAGKNDRHGDDHLLVLNSSFDKKDKDCKRKRESLSGMLKWLSEMARHSDDPSIGIIARPSKLNEHEDKEFWIQAMRAREVLLQKRQVDSNNEESLLQKKLKMHPSMYEDNNAVNRQYTERSRCSARLPSVVKPRYCSCCNPCSSTPTKLMSPQKVELENEPKEEAAVEVDLPALVKEICPSEDESIQKHVSVGPLSQADVPEWTGVVSESDSKWLGTRVWPLECGERKVPIETDTIGKGRPEFCDCPLPGSVECVRFHIAEARMKLKLELRLVFYHWKFDRMGEEVSLQWTAEEEKRFKDIVRSSLHFGNRKVRRFPRKTRENLVSYYFNVFLVQKRSYQNRVTPIKVDSDDDESEFGMVGDRFGNNAVNVSGSNFLPCIQNKQCIDVE</sequence>
<accession>A0A2P5EG88</accession>
<feature type="domain" description="ARID" evidence="2">
    <location>
        <begin position="54"/>
        <end position="148"/>
    </location>
</feature>
<comment type="caution">
    <text evidence="3">The sequence shown here is derived from an EMBL/GenBank/DDBJ whole genome shotgun (WGS) entry which is preliminary data.</text>
</comment>
<name>A0A2P5EG88_TREOI</name>
<keyword evidence="3" id="KW-0238">DNA-binding</keyword>
<dbReference type="FunCoup" id="A0A2P5EG88">
    <property type="interactions" value="13"/>
</dbReference>
<organism evidence="3 4">
    <name type="scientific">Trema orientale</name>
    <name type="common">Charcoal tree</name>
    <name type="synonym">Celtis orientalis</name>
    <dbReference type="NCBI Taxonomy" id="63057"/>
    <lineage>
        <taxon>Eukaryota</taxon>
        <taxon>Viridiplantae</taxon>
        <taxon>Streptophyta</taxon>
        <taxon>Embryophyta</taxon>
        <taxon>Tracheophyta</taxon>
        <taxon>Spermatophyta</taxon>
        <taxon>Magnoliopsida</taxon>
        <taxon>eudicotyledons</taxon>
        <taxon>Gunneridae</taxon>
        <taxon>Pentapetalae</taxon>
        <taxon>rosids</taxon>
        <taxon>fabids</taxon>
        <taxon>Rosales</taxon>
        <taxon>Cannabaceae</taxon>
        <taxon>Trema</taxon>
    </lineage>
</organism>
<dbReference type="EMBL" id="JXTC01000160">
    <property type="protein sequence ID" value="PON84550.1"/>
    <property type="molecule type" value="Genomic_DNA"/>
</dbReference>
<dbReference type="PROSITE" id="PS51011">
    <property type="entry name" value="ARID"/>
    <property type="match status" value="1"/>
</dbReference>
<dbReference type="AlphaFoldDB" id="A0A2P5EG88"/>
<dbReference type="InParanoid" id="A0A2P5EG88"/>
<dbReference type="Proteomes" id="UP000237000">
    <property type="component" value="Unassembled WGS sequence"/>
</dbReference>
<gene>
    <name evidence="3" type="ORF">TorRG33x02_196170</name>
</gene>
<protein>
    <submittedName>
        <fullName evidence="3">ARID DNA-binding domain containing protein</fullName>
    </submittedName>
</protein>
<dbReference type="PANTHER" id="PTHR46410:SF18">
    <property type="entry name" value="AT-RICH INTERACTIVE DOMAIN-CONTAINING PROTEIN 2"/>
    <property type="match status" value="1"/>
</dbReference>
<dbReference type="OrthoDB" id="1938591at2759"/>
<evidence type="ECO:0000313" key="4">
    <source>
        <dbReference type="Proteomes" id="UP000237000"/>
    </source>
</evidence>
<feature type="compositionally biased region" description="Polar residues" evidence="1">
    <location>
        <begin position="1"/>
        <end position="22"/>
    </location>
</feature>
<dbReference type="InterPro" id="IPR001606">
    <property type="entry name" value="ARID_dom"/>
</dbReference>
<dbReference type="Gene3D" id="1.10.150.60">
    <property type="entry name" value="ARID DNA-binding domain"/>
    <property type="match status" value="1"/>
</dbReference>
<dbReference type="SMART" id="SM00501">
    <property type="entry name" value="BRIGHT"/>
    <property type="match status" value="1"/>
</dbReference>
<dbReference type="InterPro" id="IPR036431">
    <property type="entry name" value="ARID_dom_sf"/>
</dbReference>
<dbReference type="PANTHER" id="PTHR46410">
    <property type="entry name" value="AT-RICH INTERACTIVE DOMAIN-CONTAINING PROTEIN 2"/>
    <property type="match status" value="1"/>
</dbReference>
<evidence type="ECO:0000256" key="1">
    <source>
        <dbReference type="SAM" id="MobiDB-lite"/>
    </source>
</evidence>
<reference evidence="4" key="1">
    <citation type="submission" date="2016-06" db="EMBL/GenBank/DDBJ databases">
        <title>Parallel loss of symbiosis genes in relatives of nitrogen-fixing non-legume Parasponia.</title>
        <authorList>
            <person name="Van Velzen R."/>
            <person name="Holmer R."/>
            <person name="Bu F."/>
            <person name="Rutten L."/>
            <person name="Van Zeijl A."/>
            <person name="Liu W."/>
            <person name="Santuari L."/>
            <person name="Cao Q."/>
            <person name="Sharma T."/>
            <person name="Shen D."/>
            <person name="Roswanjaya Y."/>
            <person name="Wardhani T."/>
            <person name="Kalhor M.S."/>
            <person name="Jansen J."/>
            <person name="Van den Hoogen J."/>
            <person name="Gungor B."/>
            <person name="Hartog M."/>
            <person name="Hontelez J."/>
            <person name="Verver J."/>
            <person name="Yang W.-C."/>
            <person name="Schijlen E."/>
            <person name="Repin R."/>
            <person name="Schilthuizen M."/>
            <person name="Schranz E."/>
            <person name="Heidstra R."/>
            <person name="Miyata K."/>
            <person name="Fedorova E."/>
            <person name="Kohlen W."/>
            <person name="Bisseling T."/>
            <person name="Smit S."/>
            <person name="Geurts R."/>
        </authorList>
    </citation>
    <scope>NUCLEOTIDE SEQUENCE [LARGE SCALE GENOMIC DNA]</scope>
    <source>
        <strain evidence="4">cv. RG33-2</strain>
    </source>
</reference>
<dbReference type="CDD" id="cd16100">
    <property type="entry name" value="ARID"/>
    <property type="match status" value="1"/>
</dbReference>
<dbReference type="SMART" id="SM01014">
    <property type="entry name" value="ARID"/>
    <property type="match status" value="1"/>
</dbReference>
<keyword evidence="4" id="KW-1185">Reference proteome</keyword>
<feature type="region of interest" description="Disordered" evidence="1">
    <location>
        <begin position="1"/>
        <end position="49"/>
    </location>
</feature>
<dbReference type="GO" id="GO:0003677">
    <property type="term" value="F:DNA binding"/>
    <property type="evidence" value="ECO:0007669"/>
    <property type="project" value="UniProtKB-KW"/>
</dbReference>
<proteinExistence type="predicted"/>